<keyword evidence="4" id="KW-1185">Reference proteome</keyword>
<dbReference type="SUPFAM" id="SSF52402">
    <property type="entry name" value="Adenine nucleotide alpha hydrolases-like"/>
    <property type="match status" value="1"/>
</dbReference>
<dbReference type="RefSeq" id="WP_188483251.1">
    <property type="nucleotide sequence ID" value="NZ_BMFC01000010.1"/>
</dbReference>
<evidence type="ECO:0000313" key="3">
    <source>
        <dbReference type="EMBL" id="GGC14805.1"/>
    </source>
</evidence>
<evidence type="ECO:0000256" key="1">
    <source>
        <dbReference type="ARBA" id="ARBA00008791"/>
    </source>
</evidence>
<dbReference type="PANTHER" id="PTHR46268">
    <property type="entry name" value="STRESS RESPONSE PROTEIN NHAX"/>
    <property type="match status" value="1"/>
</dbReference>
<comment type="caution">
    <text evidence="3">The sequence shown here is derived from an EMBL/GenBank/DDBJ whole genome shotgun (WGS) entry which is preliminary data.</text>
</comment>
<name>A0ABQ1KY43_9RHOB</name>
<accession>A0ABQ1KY43</accession>
<evidence type="ECO:0000259" key="2">
    <source>
        <dbReference type="Pfam" id="PF00582"/>
    </source>
</evidence>
<dbReference type="PRINTS" id="PR01438">
    <property type="entry name" value="UNVRSLSTRESS"/>
</dbReference>
<reference evidence="4" key="1">
    <citation type="journal article" date="2019" name="Int. J. Syst. Evol. Microbiol.">
        <title>The Global Catalogue of Microorganisms (GCM) 10K type strain sequencing project: providing services to taxonomists for standard genome sequencing and annotation.</title>
        <authorList>
            <consortium name="The Broad Institute Genomics Platform"/>
            <consortium name="The Broad Institute Genome Sequencing Center for Infectious Disease"/>
            <person name="Wu L."/>
            <person name="Ma J."/>
        </authorList>
    </citation>
    <scope>NUCLEOTIDE SEQUENCE [LARGE SCALE GENOMIC DNA]</scope>
    <source>
        <strain evidence="4">CGMCC 1.12478</strain>
    </source>
</reference>
<dbReference type="InterPro" id="IPR006015">
    <property type="entry name" value="Universal_stress_UspA"/>
</dbReference>
<protein>
    <submittedName>
        <fullName evidence="3">Universal stress protein UspA</fullName>
    </submittedName>
</protein>
<dbReference type="EMBL" id="BMFC01000010">
    <property type="protein sequence ID" value="GGC14805.1"/>
    <property type="molecule type" value="Genomic_DNA"/>
</dbReference>
<organism evidence="3 4">
    <name type="scientific">Marivita lacus</name>
    <dbReference type="NCBI Taxonomy" id="1323742"/>
    <lineage>
        <taxon>Bacteria</taxon>
        <taxon>Pseudomonadati</taxon>
        <taxon>Pseudomonadota</taxon>
        <taxon>Alphaproteobacteria</taxon>
        <taxon>Rhodobacterales</taxon>
        <taxon>Roseobacteraceae</taxon>
        <taxon>Marivita</taxon>
    </lineage>
</organism>
<evidence type="ECO:0000313" key="4">
    <source>
        <dbReference type="Proteomes" id="UP000645462"/>
    </source>
</evidence>
<feature type="domain" description="UspA" evidence="2">
    <location>
        <begin position="1"/>
        <end position="138"/>
    </location>
</feature>
<dbReference type="Proteomes" id="UP000645462">
    <property type="component" value="Unassembled WGS sequence"/>
</dbReference>
<dbReference type="Gene3D" id="3.40.50.620">
    <property type="entry name" value="HUPs"/>
    <property type="match status" value="1"/>
</dbReference>
<dbReference type="CDD" id="cd00293">
    <property type="entry name" value="USP-like"/>
    <property type="match status" value="1"/>
</dbReference>
<dbReference type="Pfam" id="PF00582">
    <property type="entry name" value="Usp"/>
    <property type="match status" value="1"/>
</dbReference>
<proteinExistence type="inferred from homology"/>
<dbReference type="InterPro" id="IPR014729">
    <property type="entry name" value="Rossmann-like_a/b/a_fold"/>
</dbReference>
<dbReference type="PANTHER" id="PTHR46268:SF6">
    <property type="entry name" value="UNIVERSAL STRESS PROTEIN UP12"/>
    <property type="match status" value="1"/>
</dbReference>
<comment type="similarity">
    <text evidence="1">Belongs to the universal stress protein A family.</text>
</comment>
<dbReference type="InterPro" id="IPR006016">
    <property type="entry name" value="UspA"/>
</dbReference>
<sequence length="138" mass="15153">MFDKILMPIDLTHDESWKTALPMAKRCAGPDGEIHLLAILHDLGAAMVSSYLPRDFEKTAMEKLKSQLGDFAASEVPEAKLHVGHGHIAETILRIAGDMHADLIVMSSHPPNDFKTLLIGSNADKVVRHATRPVLVVR</sequence>
<gene>
    <name evidence="3" type="ORF">GCM10011363_34180</name>
</gene>